<reference evidence="3 4" key="1">
    <citation type="submission" date="2020-12" db="EMBL/GenBank/DDBJ databases">
        <title>Bacterial novel species Pedobacter sp. SD-b isolated from soil.</title>
        <authorList>
            <person name="Jung H.-Y."/>
        </authorList>
    </citation>
    <scope>NUCLEOTIDE SEQUENCE [LARGE SCALE GENOMIC DNA]</scope>
    <source>
        <strain evidence="3 4">SD-b</strain>
    </source>
</reference>
<dbReference type="Proteomes" id="UP000660024">
    <property type="component" value="Unassembled WGS sequence"/>
</dbReference>
<protein>
    <submittedName>
        <fullName evidence="3">SusE domain-containing protein</fullName>
    </submittedName>
</protein>
<dbReference type="CDD" id="cd12956">
    <property type="entry name" value="CBM_SusE-F_like"/>
    <property type="match status" value="1"/>
</dbReference>
<proteinExistence type="predicted"/>
<comment type="caution">
    <text evidence="3">The sequence shown here is derived from an EMBL/GenBank/DDBJ whole genome shotgun (WGS) entry which is preliminary data.</text>
</comment>
<dbReference type="CDD" id="cd12967">
    <property type="entry name" value="CBM_SusE-F_like_u1"/>
    <property type="match status" value="1"/>
</dbReference>
<evidence type="ECO:0000256" key="1">
    <source>
        <dbReference type="SAM" id="SignalP"/>
    </source>
</evidence>
<evidence type="ECO:0000313" key="3">
    <source>
        <dbReference type="EMBL" id="MBK0381781.1"/>
    </source>
</evidence>
<dbReference type="InterPro" id="IPR025970">
    <property type="entry name" value="SusE"/>
</dbReference>
<feature type="domain" description="SusE outer membrane protein" evidence="2">
    <location>
        <begin position="23"/>
        <end position="129"/>
    </location>
</feature>
<evidence type="ECO:0000313" key="4">
    <source>
        <dbReference type="Proteomes" id="UP000660024"/>
    </source>
</evidence>
<feature type="chain" id="PRO_5047210841" evidence="1">
    <location>
        <begin position="23"/>
        <end position="341"/>
    </location>
</feature>
<dbReference type="EMBL" id="JAEHFY010000002">
    <property type="protein sequence ID" value="MBK0381781.1"/>
    <property type="molecule type" value="Genomic_DNA"/>
</dbReference>
<dbReference type="Pfam" id="PF14292">
    <property type="entry name" value="SusE"/>
    <property type="match status" value="1"/>
</dbReference>
<feature type="signal peptide" evidence="1">
    <location>
        <begin position="1"/>
        <end position="22"/>
    </location>
</feature>
<keyword evidence="1" id="KW-0732">Signal</keyword>
<gene>
    <name evidence="3" type="ORF">I5M32_02310</name>
</gene>
<dbReference type="Gene3D" id="2.60.40.3620">
    <property type="match status" value="2"/>
</dbReference>
<dbReference type="RefSeq" id="WP_200584557.1">
    <property type="nucleotide sequence ID" value="NZ_JAEHFY010000002.1"/>
</dbReference>
<accession>A0ABS1BFZ5</accession>
<name>A0ABS1BFZ5_9SPHI</name>
<dbReference type="PROSITE" id="PS51257">
    <property type="entry name" value="PROKAR_LIPOPROTEIN"/>
    <property type="match status" value="1"/>
</dbReference>
<evidence type="ECO:0000259" key="2">
    <source>
        <dbReference type="Pfam" id="PF14292"/>
    </source>
</evidence>
<sequence>MKKIFHKILPLGFMMLAFVACKKDEVKTIVNPGEGSTLSVSANNVVLDKSMLDKNVVTFNLTAANFGYNAAVTNVLQLAAKGSNFASPKEAILPAEALSKSYNGLDFNNLLLSLNLPTAVSSDVEVRIKSTVSSNVEPIYSNVISMKATPFALTSWIYVPGAYQGWNPATADSLISATGNGVYVGVIPFDGGNFKITPLKKWDVAYGDAGNGKISTSGGDISSGSAGAKQLTVDLNANTIKIDPLVWAVVGSGTASGWPPASGPYNELDMKYINDGKGQWKITIPLSAGGEIKFRKNHDWGTNFGGDANGNLTGDNIAVPSAGTYTITLDIPNNKYTLVKN</sequence>
<organism evidence="3 4">
    <name type="scientific">Pedobacter segetis</name>
    <dbReference type="NCBI Taxonomy" id="2793069"/>
    <lineage>
        <taxon>Bacteria</taxon>
        <taxon>Pseudomonadati</taxon>
        <taxon>Bacteroidota</taxon>
        <taxon>Sphingobacteriia</taxon>
        <taxon>Sphingobacteriales</taxon>
        <taxon>Sphingobacteriaceae</taxon>
        <taxon>Pedobacter</taxon>
    </lineage>
</organism>
<keyword evidence="4" id="KW-1185">Reference proteome</keyword>